<keyword evidence="4 11" id="KW-0813">Transport</keyword>
<dbReference type="GO" id="GO:0008033">
    <property type="term" value="P:tRNA processing"/>
    <property type="evidence" value="ECO:0007669"/>
    <property type="project" value="UniProtKB-KW"/>
</dbReference>
<dbReference type="GO" id="GO:0005737">
    <property type="term" value="C:cytoplasm"/>
    <property type="evidence" value="ECO:0007669"/>
    <property type="project" value="UniProtKB-SubCell"/>
</dbReference>
<evidence type="ECO:0000313" key="15">
    <source>
        <dbReference type="Proteomes" id="UP000053328"/>
    </source>
</evidence>
<dbReference type="Proteomes" id="UP000053328">
    <property type="component" value="Unassembled WGS sequence"/>
</dbReference>
<keyword evidence="5 11" id="KW-0963">Cytoplasm</keyword>
<comment type="similarity">
    <text evidence="2 11">Belongs to the exportin family.</text>
</comment>
<dbReference type="Pfam" id="PF19282">
    <property type="entry name" value="Exportin-T"/>
    <property type="match status" value="1"/>
</dbReference>
<feature type="domain" description="Exportin-T C-terminal" evidence="13">
    <location>
        <begin position="451"/>
        <end position="1134"/>
    </location>
</feature>
<keyword evidence="15" id="KW-1185">Reference proteome</keyword>
<dbReference type="GO" id="GO:0016363">
    <property type="term" value="C:nuclear matrix"/>
    <property type="evidence" value="ECO:0007669"/>
    <property type="project" value="TreeGrafter"/>
</dbReference>
<dbReference type="GO" id="GO:0005643">
    <property type="term" value="C:nuclear pore"/>
    <property type="evidence" value="ECO:0007669"/>
    <property type="project" value="TreeGrafter"/>
</dbReference>
<evidence type="ECO:0000256" key="1">
    <source>
        <dbReference type="ARBA" id="ARBA00004496"/>
    </source>
</evidence>
<keyword evidence="8 11" id="KW-0694">RNA-binding</keyword>
<evidence type="ECO:0000256" key="2">
    <source>
        <dbReference type="ARBA" id="ARBA00009466"/>
    </source>
</evidence>
<evidence type="ECO:0000256" key="9">
    <source>
        <dbReference type="ARBA" id="ARBA00023242"/>
    </source>
</evidence>
<dbReference type="InterPro" id="IPR013598">
    <property type="entry name" value="Exportin-1/Importin-b-like"/>
</dbReference>
<evidence type="ECO:0000256" key="5">
    <source>
        <dbReference type="ARBA" id="ARBA00022490"/>
    </source>
</evidence>
<dbReference type="GO" id="GO:0000049">
    <property type="term" value="F:tRNA binding"/>
    <property type="evidence" value="ECO:0007669"/>
    <property type="project" value="UniProtKB-UniRule"/>
</dbReference>
<keyword evidence="9 11" id="KW-0539">Nucleus</keyword>
<name>A0A0D2BNI0_9EURO</name>
<reference evidence="14 15" key="1">
    <citation type="submission" date="2015-01" db="EMBL/GenBank/DDBJ databases">
        <title>The Genome Sequence of Exophiala spinifera CBS89968.</title>
        <authorList>
            <consortium name="The Broad Institute Genomics Platform"/>
            <person name="Cuomo C."/>
            <person name="de Hoog S."/>
            <person name="Gorbushina A."/>
            <person name="Stielow B."/>
            <person name="Teixiera M."/>
            <person name="Abouelleil A."/>
            <person name="Chapman S.B."/>
            <person name="Priest M."/>
            <person name="Young S.K."/>
            <person name="Wortman J."/>
            <person name="Nusbaum C."/>
            <person name="Birren B."/>
        </authorList>
    </citation>
    <scope>NUCLEOTIDE SEQUENCE [LARGE SCALE GENOMIC DNA]</scope>
    <source>
        <strain evidence="14 15">CBS 89968</strain>
    </source>
</reference>
<proteinExistence type="inferred from homology"/>
<evidence type="ECO:0000256" key="10">
    <source>
        <dbReference type="ARBA" id="ARBA00025147"/>
    </source>
</evidence>
<evidence type="ECO:0000259" key="12">
    <source>
        <dbReference type="Pfam" id="PF08389"/>
    </source>
</evidence>
<gene>
    <name evidence="14" type="ORF">PV08_00660</name>
</gene>
<dbReference type="PANTHER" id="PTHR15952">
    <property type="entry name" value="EXPORTIN-T/LOS1"/>
    <property type="match status" value="1"/>
</dbReference>
<feature type="domain" description="Exportin-1/Importin-beta-like" evidence="12">
    <location>
        <begin position="214"/>
        <end position="376"/>
    </location>
</feature>
<dbReference type="InterPro" id="IPR040017">
    <property type="entry name" value="XPOT"/>
</dbReference>
<comment type="subcellular location">
    <subcellularLocation>
        <location evidence="1 11">Cytoplasm</location>
    </subcellularLocation>
    <subcellularLocation>
        <location evidence="11">Nucleus</location>
    </subcellularLocation>
    <text evidence="11">Shuttles between the nucleus and the cytoplasm.</text>
</comment>
<keyword evidence="6 11" id="KW-0820">tRNA-binding</keyword>
<dbReference type="HOGENOM" id="CLU_004414_0_1_1"/>
<dbReference type="InterPro" id="IPR011989">
    <property type="entry name" value="ARM-like"/>
</dbReference>
<evidence type="ECO:0000256" key="7">
    <source>
        <dbReference type="ARBA" id="ARBA00022694"/>
    </source>
</evidence>
<dbReference type="VEuPathDB" id="FungiDB:PV08_00660"/>
<dbReference type="OrthoDB" id="26399at2759"/>
<evidence type="ECO:0000313" key="14">
    <source>
        <dbReference type="EMBL" id="KIW20085.1"/>
    </source>
</evidence>
<dbReference type="FunFam" id="1.25.10.10:FF:000355">
    <property type="entry name" value="Exportin-T"/>
    <property type="match status" value="1"/>
</dbReference>
<evidence type="ECO:0000256" key="11">
    <source>
        <dbReference type="RuleBase" id="RU366037"/>
    </source>
</evidence>
<dbReference type="RefSeq" id="XP_016240301.1">
    <property type="nucleotide sequence ID" value="XM_016375025.1"/>
</dbReference>
<dbReference type="GO" id="GO:0031267">
    <property type="term" value="F:small GTPase binding"/>
    <property type="evidence" value="ECO:0007669"/>
    <property type="project" value="InterPro"/>
</dbReference>
<evidence type="ECO:0000256" key="4">
    <source>
        <dbReference type="ARBA" id="ARBA00022448"/>
    </source>
</evidence>
<dbReference type="PANTHER" id="PTHR15952:SF11">
    <property type="entry name" value="EXPORTIN-T"/>
    <property type="match status" value="1"/>
</dbReference>
<dbReference type="InterPro" id="IPR045546">
    <property type="entry name" value="Exportin-T_C"/>
</dbReference>
<dbReference type="SUPFAM" id="SSF48371">
    <property type="entry name" value="ARM repeat"/>
    <property type="match status" value="1"/>
</dbReference>
<dbReference type="EMBL" id="KN847492">
    <property type="protein sequence ID" value="KIW20085.1"/>
    <property type="molecule type" value="Genomic_DNA"/>
</dbReference>
<dbReference type="Pfam" id="PF08389">
    <property type="entry name" value="Xpo1"/>
    <property type="match status" value="1"/>
</dbReference>
<dbReference type="GO" id="GO:0071528">
    <property type="term" value="P:tRNA re-export from nucleus"/>
    <property type="evidence" value="ECO:0007669"/>
    <property type="project" value="UniProtKB-UniRule"/>
</dbReference>
<comment type="function">
    <text evidence="10">tRNA nucleus export receptor which facilitates tRNA translocation across the nuclear pore complex. Involved in pre-tRNA splicing, probably by affecting the interaction of pre-tRNA with splicing endonuclease.</text>
</comment>
<evidence type="ECO:0000256" key="6">
    <source>
        <dbReference type="ARBA" id="ARBA00022555"/>
    </source>
</evidence>
<evidence type="ECO:0000256" key="8">
    <source>
        <dbReference type="ARBA" id="ARBA00022884"/>
    </source>
</evidence>
<protein>
    <recommendedName>
        <fullName evidence="3 11">Exportin-T</fullName>
    </recommendedName>
    <alternativeName>
        <fullName evidence="11">Exportin(tRNA)</fullName>
    </alternativeName>
    <alternativeName>
        <fullName evidence="11">tRNA exportin</fullName>
    </alternativeName>
</protein>
<accession>A0A0D2BNI0</accession>
<evidence type="ECO:0000256" key="3">
    <source>
        <dbReference type="ARBA" id="ARBA00018928"/>
    </source>
</evidence>
<dbReference type="GeneID" id="27327743"/>
<dbReference type="STRING" id="91928.A0A0D2BNI0"/>
<dbReference type="InterPro" id="IPR016024">
    <property type="entry name" value="ARM-type_fold"/>
</dbReference>
<dbReference type="AlphaFoldDB" id="A0A0D2BNI0"/>
<organism evidence="14 15">
    <name type="scientific">Exophiala spinifera</name>
    <dbReference type="NCBI Taxonomy" id="91928"/>
    <lineage>
        <taxon>Eukaryota</taxon>
        <taxon>Fungi</taxon>
        <taxon>Dikarya</taxon>
        <taxon>Ascomycota</taxon>
        <taxon>Pezizomycotina</taxon>
        <taxon>Eurotiomycetes</taxon>
        <taxon>Chaetothyriomycetidae</taxon>
        <taxon>Chaetothyriales</taxon>
        <taxon>Herpotrichiellaceae</taxon>
        <taxon>Exophiala</taxon>
    </lineage>
</organism>
<evidence type="ECO:0000259" key="13">
    <source>
        <dbReference type="Pfam" id="PF19282"/>
    </source>
</evidence>
<sequence>MAWDEQEVPRLKAARRNAKAGMISHGPATTATTVYLQAIFCFGKSDTSPRASRDTRAIYSKKIFPPSSPWNSPGSTCFPLSFIPHAVTTSFDQCSGLDQVGEEHWHYLMDDQIISAIQIAYSPTSDPTLKRQAFDYVNQLRQEPSAWQPCLSISLQVPRQPMVIRIFCLEIVNNALQAGLVDQAGLKIIKDQLMAYLHKFYGSSTEEETPDPGTILNKFAQTVTLLFAAFYGSGWETCFDDLLALTSNETGTRYNYPGVVFYLTVLNSIHDEIGDVLLSRSPDEQERASTLKDLVRERDVQKIAGSWQEILSQWRSSNDVVAELCLKAVGKWVSWVDISLVVNQQMLELLFHQLERAQTVNPRPGEELARDAAVDVFTETVAKGMPAADKINMITFLDLESVVSKLVTCPPLRDSRASNYDVDLAETVAKLVNTTVADLVKILDTENQGTQTWIKAEQLLEAFLPHLLRFFSDVFDEVCSTVLTAMNDVLAFLRRTSASSGSDQRAAMLLPILKAIFTKMRYDDTADWNQEDEQTDEAEFQDLRKRLASLQATIAGADEQLYVQAISTLVHETFQRLRTEGSQLDWRDLDLALHELYLLGDLVGKSGGIQKSKPNSPAAENLFRMMLEMVQSNVGSFGHPAIQLQFMEICVRHSTFFEKQTEFIQPVLQNFLQLAHHPSLKVKARAWYLTQRLIRQLRTHLGDATEMVVQSLQDILVVRAEIPKESEGDEMSSDNESSADSTFQSQLYLFEAVGCICGATSAGPDKQAQYVQVVMQPLFSEIERNLEAARAGNELANLQIHHSIMALGTIARGYSDFTPGTAAQPAGSESGAQAKQAFAQVAEATLVTLSSLKSSFQIRTAARFAFSRLIGIVGAQMMQQLPQWVEGLLTESSTRDEMALFLRLLDQVIYSFKNDISDFLDRLFSGLLQRVFAGMSAGTSGTDDEIELAELKREYLNFLMIILGNDLGAILVSATNQPVFESVISSIEQLARDVEDFPTAKMAFIVLSRMCTVWGGPDVVSATGQATGNGAAPQPALPGFDQFMISRFSPLCWALPTNPAFNSKDAQARQALSEAAGLQKTIYLKTGQQYLSWLQENELRTMGMNDSMIADYLQKLATMDPKGFKAFFAKFIAQGGQL</sequence>
<keyword evidence="7" id="KW-0819">tRNA processing</keyword>
<dbReference type="Gene3D" id="1.25.10.10">
    <property type="entry name" value="Leucine-rich Repeat Variant"/>
    <property type="match status" value="1"/>
</dbReference>